<keyword evidence="3" id="KW-0456">Lyase</keyword>
<dbReference type="InterPro" id="IPR011050">
    <property type="entry name" value="Pectin_lyase_fold/virulence"/>
</dbReference>
<dbReference type="AlphaFoldDB" id="A0A371I3X8"/>
<keyword evidence="2" id="KW-0964">Secreted</keyword>
<dbReference type="GO" id="GO:0030570">
    <property type="term" value="F:pectate lyase activity"/>
    <property type="evidence" value="ECO:0007669"/>
    <property type="project" value="InterPro"/>
</dbReference>
<dbReference type="SUPFAM" id="SSF51126">
    <property type="entry name" value="Pectin lyase-like"/>
    <property type="match status" value="1"/>
</dbReference>
<organism evidence="3 4">
    <name type="scientific">Mucuna pruriens</name>
    <name type="common">Velvet bean</name>
    <name type="synonym">Dolichos pruriens</name>
    <dbReference type="NCBI Taxonomy" id="157652"/>
    <lineage>
        <taxon>Eukaryota</taxon>
        <taxon>Viridiplantae</taxon>
        <taxon>Streptophyta</taxon>
        <taxon>Embryophyta</taxon>
        <taxon>Tracheophyta</taxon>
        <taxon>Spermatophyta</taxon>
        <taxon>Magnoliopsida</taxon>
        <taxon>eudicotyledons</taxon>
        <taxon>Gunneridae</taxon>
        <taxon>Pentapetalae</taxon>
        <taxon>rosids</taxon>
        <taxon>fabids</taxon>
        <taxon>Fabales</taxon>
        <taxon>Fabaceae</taxon>
        <taxon>Papilionoideae</taxon>
        <taxon>50 kb inversion clade</taxon>
        <taxon>NPAAA clade</taxon>
        <taxon>indigoferoid/millettioid clade</taxon>
        <taxon>Phaseoleae</taxon>
        <taxon>Mucuna</taxon>
    </lineage>
</organism>
<evidence type="ECO:0000313" key="3">
    <source>
        <dbReference type="EMBL" id="RDY09738.1"/>
    </source>
</evidence>
<feature type="non-terminal residue" evidence="3">
    <location>
        <position position="1"/>
    </location>
</feature>
<accession>A0A371I3X8</accession>
<evidence type="ECO:0000256" key="2">
    <source>
        <dbReference type="ARBA" id="ARBA00022512"/>
    </source>
</evidence>
<dbReference type="PANTHER" id="PTHR31683:SF184">
    <property type="entry name" value="PECTATE LYASE"/>
    <property type="match status" value="1"/>
</dbReference>
<evidence type="ECO:0000313" key="4">
    <source>
        <dbReference type="Proteomes" id="UP000257109"/>
    </source>
</evidence>
<dbReference type="InterPro" id="IPR012334">
    <property type="entry name" value="Pectin_lyas_fold"/>
</dbReference>
<evidence type="ECO:0000256" key="1">
    <source>
        <dbReference type="ARBA" id="ARBA00004191"/>
    </source>
</evidence>
<protein>
    <submittedName>
        <fullName evidence="3">Pectate lyase 3</fullName>
    </submittedName>
</protein>
<dbReference type="Proteomes" id="UP000257109">
    <property type="component" value="Unassembled WGS sequence"/>
</dbReference>
<keyword evidence="2" id="KW-0134">Cell wall</keyword>
<gene>
    <name evidence="3" type="primary">AT59</name>
    <name evidence="3" type="ORF">CR513_05866</name>
</gene>
<dbReference type="STRING" id="157652.A0A371I3X8"/>
<comment type="subcellular location">
    <subcellularLocation>
        <location evidence="1">Secreted</location>
        <location evidence="1">Cell wall</location>
    </subcellularLocation>
</comment>
<dbReference type="InterPro" id="IPR045032">
    <property type="entry name" value="PEL"/>
</dbReference>
<proteinExistence type="predicted"/>
<dbReference type="EMBL" id="QJKJ01000983">
    <property type="protein sequence ID" value="RDY09738.1"/>
    <property type="molecule type" value="Genomic_DNA"/>
</dbReference>
<reference evidence="3" key="1">
    <citation type="submission" date="2018-05" db="EMBL/GenBank/DDBJ databases">
        <title>Draft genome of Mucuna pruriens seed.</title>
        <authorList>
            <person name="Nnadi N.E."/>
            <person name="Vos R."/>
            <person name="Hasami M.H."/>
            <person name="Devisetty U.K."/>
            <person name="Aguiy J.C."/>
        </authorList>
    </citation>
    <scope>NUCLEOTIDE SEQUENCE [LARGE SCALE GENOMIC DNA]</scope>
    <source>
        <strain evidence="3">JCA_2017</strain>
    </source>
</reference>
<name>A0A371I3X8_MUCPR</name>
<comment type="caution">
    <text evidence="3">The sequence shown here is derived from an EMBL/GenBank/DDBJ whole genome shotgun (WGS) entry which is preliminary data.</text>
</comment>
<dbReference type="OrthoDB" id="1637350at2759"/>
<dbReference type="PANTHER" id="PTHR31683">
    <property type="entry name" value="PECTATE LYASE 18-RELATED"/>
    <property type="match status" value="1"/>
</dbReference>
<keyword evidence="4" id="KW-1185">Reference proteome</keyword>
<dbReference type="Gene3D" id="2.160.20.10">
    <property type="entry name" value="Single-stranded right-handed beta-helix, Pectin lyase-like"/>
    <property type="match status" value="2"/>
</dbReference>
<sequence>MTTWSIPSQELYTIFERGMIIELRHELLISSNKTIEGHGANVQIKNGGGLTMQYVNNVIIHGICIKKIIDRVSLSDSAYGLINVIKDSTTITISNCHMTKHNNVLLFRAKYQHQAIMS</sequence>